<accession>A0A2N5RY05</accession>
<evidence type="ECO:0000256" key="1">
    <source>
        <dbReference type="SAM" id="MobiDB-lite"/>
    </source>
</evidence>
<protein>
    <submittedName>
        <fullName evidence="2">Uncharacterized protein</fullName>
    </submittedName>
</protein>
<sequence>MSAPASDKSLDEEGLEKLKTDSKASSNGGFTEAQWMCYQEHLVRRRRLLLLRNEHLHSNANPTENQPTNQPNDEASVAHPASSPNESGPSSISGSSEGYLSGGSPIREWWDDNQRNAAIRMKAVEKANWEEARDLRKIEAEEADHATGVPTPNDNIENPKNTQQGSSSNLE</sequence>
<feature type="compositionally biased region" description="Basic and acidic residues" evidence="1">
    <location>
        <begin position="8"/>
        <end position="22"/>
    </location>
</feature>
<dbReference type="EMBL" id="PGCJ01001386">
    <property type="protein sequence ID" value="PLW05812.1"/>
    <property type="molecule type" value="Genomic_DNA"/>
</dbReference>
<feature type="compositionally biased region" description="Basic and acidic residues" evidence="1">
    <location>
        <begin position="135"/>
        <end position="145"/>
    </location>
</feature>
<feature type="compositionally biased region" description="Polar residues" evidence="1">
    <location>
        <begin position="150"/>
        <end position="171"/>
    </location>
</feature>
<feature type="region of interest" description="Disordered" evidence="1">
    <location>
        <begin position="1"/>
        <end position="31"/>
    </location>
</feature>
<reference evidence="2 3" key="1">
    <citation type="submission" date="2017-11" db="EMBL/GenBank/DDBJ databases">
        <title>De novo assembly and phasing of dikaryotic genomes from two isolates of Puccinia coronata f. sp. avenae, the causal agent of oat crown rust.</title>
        <authorList>
            <person name="Miller M.E."/>
            <person name="Zhang Y."/>
            <person name="Omidvar V."/>
            <person name="Sperschneider J."/>
            <person name="Schwessinger B."/>
            <person name="Raley C."/>
            <person name="Palmer J.M."/>
            <person name="Garnica D."/>
            <person name="Upadhyaya N."/>
            <person name="Rathjen J."/>
            <person name="Taylor J.M."/>
            <person name="Park R.F."/>
            <person name="Dodds P.N."/>
            <person name="Hirsch C.D."/>
            <person name="Kianian S.F."/>
            <person name="Figueroa M."/>
        </authorList>
    </citation>
    <scope>NUCLEOTIDE SEQUENCE [LARGE SCALE GENOMIC DNA]</scope>
    <source>
        <strain evidence="2">12NC29</strain>
    </source>
</reference>
<feature type="region of interest" description="Disordered" evidence="1">
    <location>
        <begin position="135"/>
        <end position="171"/>
    </location>
</feature>
<comment type="caution">
    <text evidence="2">The sequence shown here is derived from an EMBL/GenBank/DDBJ whole genome shotgun (WGS) entry which is preliminary data.</text>
</comment>
<proteinExistence type="predicted"/>
<feature type="compositionally biased region" description="Low complexity" evidence="1">
    <location>
        <begin position="80"/>
        <end position="105"/>
    </location>
</feature>
<gene>
    <name evidence="2" type="ORF">PCANC_27575</name>
</gene>
<feature type="compositionally biased region" description="Low complexity" evidence="1">
    <location>
        <begin position="59"/>
        <end position="72"/>
    </location>
</feature>
<evidence type="ECO:0000313" key="3">
    <source>
        <dbReference type="Proteomes" id="UP000235388"/>
    </source>
</evidence>
<name>A0A2N5RY05_9BASI</name>
<evidence type="ECO:0000313" key="2">
    <source>
        <dbReference type="EMBL" id="PLW05812.1"/>
    </source>
</evidence>
<dbReference type="AlphaFoldDB" id="A0A2N5RY05"/>
<keyword evidence="3" id="KW-1185">Reference proteome</keyword>
<feature type="region of interest" description="Disordered" evidence="1">
    <location>
        <begin position="57"/>
        <end position="109"/>
    </location>
</feature>
<organism evidence="2 3">
    <name type="scientific">Puccinia coronata f. sp. avenae</name>
    <dbReference type="NCBI Taxonomy" id="200324"/>
    <lineage>
        <taxon>Eukaryota</taxon>
        <taxon>Fungi</taxon>
        <taxon>Dikarya</taxon>
        <taxon>Basidiomycota</taxon>
        <taxon>Pucciniomycotina</taxon>
        <taxon>Pucciniomycetes</taxon>
        <taxon>Pucciniales</taxon>
        <taxon>Pucciniaceae</taxon>
        <taxon>Puccinia</taxon>
    </lineage>
</organism>
<dbReference type="Proteomes" id="UP000235388">
    <property type="component" value="Unassembled WGS sequence"/>
</dbReference>